<gene>
    <name evidence="1" type="ORF">H9L05_21845</name>
</gene>
<geneLocation type="plasmid" evidence="1 2">
    <name>p_unnamed2</name>
</geneLocation>
<keyword evidence="2" id="KW-1185">Reference proteome</keyword>
<accession>A0A7H0H1K4</accession>
<dbReference type="RefSeq" id="WP_187734579.1">
    <property type="nucleotide sequence ID" value="NZ_CP060786.1"/>
</dbReference>
<keyword evidence="1" id="KW-0614">Plasmid</keyword>
<sequence>MAGRMRKFKLEEYQIERILTLTDSELQKLMKETHVLLKEYEAGAKVFDNIAATAMSKINNLFPRLYPKTKLKE</sequence>
<evidence type="ECO:0000313" key="1">
    <source>
        <dbReference type="EMBL" id="QNP54420.1"/>
    </source>
</evidence>
<dbReference type="Proteomes" id="UP000516093">
    <property type="component" value="Plasmid p_unnamed2"/>
</dbReference>
<proteinExistence type="predicted"/>
<evidence type="ECO:0000313" key="2">
    <source>
        <dbReference type="Proteomes" id="UP000516093"/>
    </source>
</evidence>
<dbReference type="KEGG" id="hqi:H9L05_21845"/>
<dbReference type="EMBL" id="CP060786">
    <property type="protein sequence ID" value="QNP54420.1"/>
    <property type="molecule type" value="Genomic_DNA"/>
</dbReference>
<name>A0A7H0H1K4_9BACT</name>
<organism evidence="1 2">
    <name type="scientific">Hymenobacter qilianensis</name>
    <dbReference type="NCBI Taxonomy" id="1385715"/>
    <lineage>
        <taxon>Bacteria</taxon>
        <taxon>Pseudomonadati</taxon>
        <taxon>Bacteroidota</taxon>
        <taxon>Cytophagia</taxon>
        <taxon>Cytophagales</taxon>
        <taxon>Hymenobacteraceae</taxon>
        <taxon>Hymenobacter</taxon>
    </lineage>
</organism>
<protein>
    <submittedName>
        <fullName evidence="1">Uncharacterized protein</fullName>
    </submittedName>
</protein>
<dbReference type="AlphaFoldDB" id="A0A7H0H1K4"/>
<reference evidence="1 2" key="1">
    <citation type="submission" date="2020-08" db="EMBL/GenBank/DDBJ databases">
        <title>Genome sequence of Hymenobacter qilianensis JCM 19763T.</title>
        <authorList>
            <person name="Hyun D.-W."/>
            <person name="Bae J.-W."/>
        </authorList>
    </citation>
    <scope>NUCLEOTIDE SEQUENCE [LARGE SCALE GENOMIC DNA]</scope>
    <source>
        <strain evidence="1 2">JCM 19763</strain>
        <plasmid evidence="1 2">p_unnamed2</plasmid>
    </source>
</reference>